<dbReference type="EMBL" id="ML737180">
    <property type="protein sequence ID" value="KAE8337410.1"/>
    <property type="molecule type" value="Genomic_DNA"/>
</dbReference>
<dbReference type="InterPro" id="IPR036864">
    <property type="entry name" value="Zn2-C6_fun-type_DNA-bd_sf"/>
</dbReference>
<sequence>MACRICRARKVKCDRTRPSCKNCLLRGNECIYTGERREPRRRRMLHQGRPGVQDHHASYPSSSSAYNQIPPRLLVPAFRWERNVSISLPSSEEESVATPEQITKQHWQVGLLDAILDDDDDDMNLLQDRHPAIWMRTDNAEEYSGPSSGIAAISDIGLKWICSQVPESDELCRIIQYVRNGLLTHLRNCMPPQPTPDPELPPIWKRLPPPETVYEYVNAYFSKVQTIFPVVEPAKFNEMLAEWYREPERQMDSWKALLNAVLASGCRAALSDDTASAFTASSNESWGFFQNALNYEPKLVHNTTDVLSVQALTVMAVFAQGMSCSQRLEYILCSTAARLAYSLGLNRHVPTHWDMSDTEKRERYRLFWVIYCLDKGIASRSGRPPVIQDDDISCPFPRDIQYGTPDVARHNKEFGIEEPQFDFFFFLTKFYRILSLVVQSLYSTAALRRPTSELQNIADEILARLEVWRESIPLQFRPGRSLSSSTINNCLLRTQTVALHFSYYYAICATHRRFTAMFTQEIENDNPGEWTSRGSPTRYIEAARSMALLTRHLDIESYAPAWLIFYYPTTALVTIFMHTITAPLSPSACHDIALMETVAGFFGRLEFMTLGEAAFTRTSEFARQARRMIEQATDQGEDTDCRSTELTETNGRLGPVSGADSNSMEDPYVSRNVAGLLTQATTTLQPISPAFAESTRQQNLGSPIAQINALTSHNSEEEHNQPLSRGRSSNPCYNMTPGLDMSLPDVLDEYLLDQLLHANGA</sequence>
<organism evidence="9">
    <name type="scientific">Aspergillus arachidicola</name>
    <dbReference type="NCBI Taxonomy" id="656916"/>
    <lineage>
        <taxon>Eukaryota</taxon>
        <taxon>Fungi</taxon>
        <taxon>Dikarya</taxon>
        <taxon>Ascomycota</taxon>
        <taxon>Pezizomycotina</taxon>
        <taxon>Eurotiomycetes</taxon>
        <taxon>Eurotiomycetidae</taxon>
        <taxon>Eurotiales</taxon>
        <taxon>Aspergillaceae</taxon>
        <taxon>Aspergillus</taxon>
        <taxon>Aspergillus subgen. Circumdati</taxon>
    </lineage>
</organism>
<reference evidence="9" key="1">
    <citation type="submission" date="2019-04" db="EMBL/GenBank/DDBJ databases">
        <title>Friends and foes A comparative genomics study of 23 Aspergillus species from section Flavi.</title>
        <authorList>
            <consortium name="DOE Joint Genome Institute"/>
            <person name="Kjaerbolling I."/>
            <person name="Vesth T."/>
            <person name="Frisvad J.C."/>
            <person name="Nybo J.L."/>
            <person name="Theobald S."/>
            <person name="Kildgaard S."/>
            <person name="Isbrandt T."/>
            <person name="Kuo A."/>
            <person name="Sato A."/>
            <person name="Lyhne E.K."/>
            <person name="Kogle M.E."/>
            <person name="Wiebenga A."/>
            <person name="Kun R.S."/>
            <person name="Lubbers R.J."/>
            <person name="Makela M.R."/>
            <person name="Barry K."/>
            <person name="Chovatia M."/>
            <person name="Clum A."/>
            <person name="Daum C."/>
            <person name="Haridas S."/>
            <person name="He G."/>
            <person name="LaButti K."/>
            <person name="Lipzen A."/>
            <person name="Mondo S."/>
            <person name="Riley R."/>
            <person name="Salamov A."/>
            <person name="Simmons B.A."/>
            <person name="Magnuson J.K."/>
            <person name="Henrissat B."/>
            <person name="Mortensen U.H."/>
            <person name="Larsen T.O."/>
            <person name="Devries R.P."/>
            <person name="Grigoriev I.V."/>
            <person name="Machida M."/>
            <person name="Baker S.E."/>
            <person name="Andersen M.R."/>
        </authorList>
    </citation>
    <scope>NUCLEOTIDE SEQUENCE</scope>
    <source>
        <strain evidence="9">CBS 117612</strain>
    </source>
</reference>
<evidence type="ECO:0000313" key="9">
    <source>
        <dbReference type="EMBL" id="KAE8337410.1"/>
    </source>
</evidence>
<dbReference type="Pfam" id="PF04082">
    <property type="entry name" value="Fungal_trans"/>
    <property type="match status" value="1"/>
</dbReference>
<keyword evidence="4" id="KW-0238">DNA-binding</keyword>
<dbReference type="SUPFAM" id="SSF57701">
    <property type="entry name" value="Zn2/Cys6 DNA-binding domain"/>
    <property type="match status" value="1"/>
</dbReference>
<keyword evidence="5" id="KW-0804">Transcription</keyword>
<evidence type="ECO:0000256" key="3">
    <source>
        <dbReference type="ARBA" id="ARBA00023015"/>
    </source>
</evidence>
<dbReference type="Pfam" id="PF00172">
    <property type="entry name" value="Zn_clus"/>
    <property type="match status" value="1"/>
</dbReference>
<keyword evidence="6" id="KW-0539">Nucleus</keyword>
<dbReference type="PANTHER" id="PTHR46910:SF37">
    <property type="entry name" value="ZN(II)2CYS6 TRANSCRIPTION FACTOR (EUROFUNG)"/>
    <property type="match status" value="1"/>
</dbReference>
<evidence type="ECO:0000256" key="5">
    <source>
        <dbReference type="ARBA" id="ARBA00023163"/>
    </source>
</evidence>
<dbReference type="GO" id="GO:0009893">
    <property type="term" value="P:positive regulation of metabolic process"/>
    <property type="evidence" value="ECO:0007669"/>
    <property type="project" value="UniProtKB-ARBA"/>
</dbReference>
<dbReference type="GO" id="GO:0008270">
    <property type="term" value="F:zinc ion binding"/>
    <property type="evidence" value="ECO:0007669"/>
    <property type="project" value="InterPro"/>
</dbReference>
<dbReference type="GO" id="GO:0005634">
    <property type="term" value="C:nucleus"/>
    <property type="evidence" value="ECO:0007669"/>
    <property type="project" value="UniProtKB-SubCell"/>
</dbReference>
<dbReference type="PROSITE" id="PS50048">
    <property type="entry name" value="ZN2_CY6_FUNGAL_2"/>
    <property type="match status" value="1"/>
</dbReference>
<dbReference type="GO" id="GO:0000981">
    <property type="term" value="F:DNA-binding transcription factor activity, RNA polymerase II-specific"/>
    <property type="evidence" value="ECO:0007669"/>
    <property type="project" value="InterPro"/>
</dbReference>
<dbReference type="CDD" id="cd00067">
    <property type="entry name" value="GAL4"/>
    <property type="match status" value="1"/>
</dbReference>
<feature type="domain" description="Zn(2)-C6 fungal-type" evidence="8">
    <location>
        <begin position="2"/>
        <end position="32"/>
    </location>
</feature>
<gene>
    <name evidence="9" type="ORF">BDV24DRAFT_167270</name>
</gene>
<evidence type="ECO:0000256" key="6">
    <source>
        <dbReference type="ARBA" id="ARBA00023242"/>
    </source>
</evidence>
<dbReference type="AlphaFoldDB" id="A0A5N6Y0U2"/>
<dbReference type="InterPro" id="IPR001138">
    <property type="entry name" value="Zn2Cys6_DnaBD"/>
</dbReference>
<keyword evidence="3" id="KW-0805">Transcription regulation</keyword>
<feature type="compositionally biased region" description="Polar residues" evidence="7">
    <location>
        <begin position="721"/>
        <end position="733"/>
    </location>
</feature>
<protein>
    <submittedName>
        <fullName evidence="9">Fungal-specific transcription factor domain-containing protein</fullName>
    </submittedName>
</protein>
<dbReference type="PANTHER" id="PTHR46910">
    <property type="entry name" value="TRANSCRIPTION FACTOR PDR1"/>
    <property type="match status" value="1"/>
</dbReference>
<comment type="subcellular location">
    <subcellularLocation>
        <location evidence="1">Nucleus</location>
    </subcellularLocation>
</comment>
<dbReference type="PROSITE" id="PS00463">
    <property type="entry name" value="ZN2_CY6_FUNGAL_1"/>
    <property type="match status" value="1"/>
</dbReference>
<name>A0A5N6Y0U2_9EURO</name>
<accession>A0A5N6Y0U2</accession>
<dbReference type="OrthoDB" id="39175at2759"/>
<dbReference type="Gene3D" id="4.10.240.10">
    <property type="entry name" value="Zn(2)-C6 fungal-type DNA-binding domain"/>
    <property type="match status" value="1"/>
</dbReference>
<dbReference type="SMART" id="SM00906">
    <property type="entry name" value="Fungal_trans"/>
    <property type="match status" value="1"/>
</dbReference>
<evidence type="ECO:0000256" key="7">
    <source>
        <dbReference type="SAM" id="MobiDB-lite"/>
    </source>
</evidence>
<keyword evidence="2" id="KW-0479">Metal-binding</keyword>
<feature type="region of interest" description="Disordered" evidence="7">
    <location>
        <begin position="713"/>
        <end position="735"/>
    </location>
</feature>
<evidence type="ECO:0000259" key="8">
    <source>
        <dbReference type="PROSITE" id="PS50048"/>
    </source>
</evidence>
<proteinExistence type="predicted"/>
<dbReference type="SMART" id="SM00066">
    <property type="entry name" value="GAL4"/>
    <property type="match status" value="1"/>
</dbReference>
<dbReference type="InterPro" id="IPR007219">
    <property type="entry name" value="XnlR_reg_dom"/>
</dbReference>
<feature type="region of interest" description="Disordered" evidence="7">
    <location>
        <begin position="632"/>
        <end position="665"/>
    </location>
</feature>
<evidence type="ECO:0000256" key="4">
    <source>
        <dbReference type="ARBA" id="ARBA00023125"/>
    </source>
</evidence>
<dbReference type="GO" id="GO:0006351">
    <property type="term" value="P:DNA-templated transcription"/>
    <property type="evidence" value="ECO:0007669"/>
    <property type="project" value="InterPro"/>
</dbReference>
<dbReference type="InterPro" id="IPR050987">
    <property type="entry name" value="AtrR-like"/>
</dbReference>
<dbReference type="GO" id="GO:0003677">
    <property type="term" value="F:DNA binding"/>
    <property type="evidence" value="ECO:0007669"/>
    <property type="project" value="UniProtKB-KW"/>
</dbReference>
<evidence type="ECO:0000256" key="1">
    <source>
        <dbReference type="ARBA" id="ARBA00004123"/>
    </source>
</evidence>
<dbReference type="CDD" id="cd12148">
    <property type="entry name" value="fungal_TF_MHR"/>
    <property type="match status" value="1"/>
</dbReference>
<evidence type="ECO:0000256" key="2">
    <source>
        <dbReference type="ARBA" id="ARBA00022723"/>
    </source>
</evidence>
<dbReference type="Proteomes" id="UP000325558">
    <property type="component" value="Unassembled WGS sequence"/>
</dbReference>